<dbReference type="EMBL" id="CP088295">
    <property type="protein sequence ID" value="UUY06044.1"/>
    <property type="molecule type" value="Genomic_DNA"/>
</dbReference>
<proteinExistence type="predicted"/>
<protein>
    <recommendedName>
        <fullName evidence="4">Lipoprotein</fullName>
    </recommendedName>
</protein>
<organism evidence="2 3">
    <name type="scientific">Svornostia abyssi</name>
    <dbReference type="NCBI Taxonomy" id="2898438"/>
    <lineage>
        <taxon>Bacteria</taxon>
        <taxon>Bacillati</taxon>
        <taxon>Actinomycetota</taxon>
        <taxon>Thermoleophilia</taxon>
        <taxon>Solirubrobacterales</taxon>
        <taxon>Baekduiaceae</taxon>
        <taxon>Svornostia</taxon>
    </lineage>
</organism>
<evidence type="ECO:0008006" key="4">
    <source>
        <dbReference type="Google" id="ProtNLM"/>
    </source>
</evidence>
<evidence type="ECO:0000256" key="1">
    <source>
        <dbReference type="SAM" id="MobiDB-lite"/>
    </source>
</evidence>
<keyword evidence="3" id="KW-1185">Reference proteome</keyword>
<accession>A0ABY5PMW1</accession>
<dbReference type="Proteomes" id="UP001058860">
    <property type="component" value="Chromosome"/>
</dbReference>
<gene>
    <name evidence="2" type="ORF">LRS13_11170</name>
</gene>
<evidence type="ECO:0000313" key="3">
    <source>
        <dbReference type="Proteomes" id="UP001058860"/>
    </source>
</evidence>
<dbReference type="RefSeq" id="WP_353866475.1">
    <property type="nucleotide sequence ID" value="NZ_CP088295.1"/>
</dbReference>
<reference evidence="3" key="1">
    <citation type="submission" date="2021-11" db="EMBL/GenBank/DDBJ databases">
        <title>Cultivation dependent microbiological survey of springs from the worlds oldest radium mine currently devoted to the extraction of radon-saturated water.</title>
        <authorList>
            <person name="Kapinusova G."/>
            <person name="Smrhova T."/>
            <person name="Strejcek M."/>
            <person name="Suman J."/>
            <person name="Jani K."/>
            <person name="Pajer P."/>
            <person name="Uhlik O."/>
        </authorList>
    </citation>
    <scope>NUCLEOTIDE SEQUENCE [LARGE SCALE GENOMIC DNA]</scope>
    <source>
        <strain evidence="3">J379</strain>
    </source>
</reference>
<feature type="region of interest" description="Disordered" evidence="1">
    <location>
        <begin position="19"/>
        <end position="41"/>
    </location>
</feature>
<evidence type="ECO:0000313" key="2">
    <source>
        <dbReference type="EMBL" id="UUY06044.1"/>
    </source>
</evidence>
<feature type="compositionally biased region" description="Low complexity" evidence="1">
    <location>
        <begin position="24"/>
        <end position="40"/>
    </location>
</feature>
<name>A0ABY5PMW1_9ACTN</name>
<sequence>MPAAALLCALVGATASGCGGDEPATAAGSTASTTSRAPAADVRPFAASSPWNQRVDGLAQDPQSAALLRRAAQRVGVIERRGDARPRIERRTVTAGVTVNTRAWTTPVVSDGVVTAVRCRQRQCGDGEAVRSLRIPADVDPDPRYDGWFTVIEGRTAYDLWRARRERDGAISYQFLRVWDLDGSGAGAPGEVAARGSGLPLFAGLIRARELETGRIDHALAISLPGPAQRRYVRPASATNGNGSLRSLPEGARIRLKPGVRLRDDTIDGRTVTRRQQRARDAILVALRSYGALVVDRAAVPTLYAERGIAGETLTGDELRGLGLDDFEVVQLGRILEDPPADEEQDG</sequence>